<keyword evidence="2" id="KW-1185">Reference proteome</keyword>
<evidence type="ECO:0000313" key="2">
    <source>
        <dbReference type="Proteomes" id="UP001241377"/>
    </source>
</evidence>
<protein>
    <submittedName>
        <fullName evidence="1">Uncharacterized protein</fullName>
    </submittedName>
</protein>
<dbReference type="Proteomes" id="UP001241377">
    <property type="component" value="Unassembled WGS sequence"/>
</dbReference>
<proteinExistence type="predicted"/>
<gene>
    <name evidence="1" type="ORF">QFC19_001761</name>
</gene>
<organism evidence="1 2">
    <name type="scientific">Naganishia cerealis</name>
    <dbReference type="NCBI Taxonomy" id="610337"/>
    <lineage>
        <taxon>Eukaryota</taxon>
        <taxon>Fungi</taxon>
        <taxon>Dikarya</taxon>
        <taxon>Basidiomycota</taxon>
        <taxon>Agaricomycotina</taxon>
        <taxon>Tremellomycetes</taxon>
        <taxon>Filobasidiales</taxon>
        <taxon>Filobasidiaceae</taxon>
        <taxon>Naganishia</taxon>
    </lineage>
</organism>
<evidence type="ECO:0000313" key="1">
    <source>
        <dbReference type="EMBL" id="KAJ9110090.1"/>
    </source>
</evidence>
<accession>A0ACC2WFI5</accession>
<comment type="caution">
    <text evidence="1">The sequence shown here is derived from an EMBL/GenBank/DDBJ whole genome shotgun (WGS) entry which is preliminary data.</text>
</comment>
<dbReference type="EMBL" id="JASBWR010000014">
    <property type="protein sequence ID" value="KAJ9110090.1"/>
    <property type="molecule type" value="Genomic_DNA"/>
</dbReference>
<sequence length="599" mass="66502">MGSSHSTVSSDKIIIVANNTLHPNQVNERYDIRLMHAPTYGPIKGICDPDVVWLRNADSLSPREQSYIEKRAGLLDSAWDSQLKRVKLDKKPPRTPVVAMALSGGGYRAMLSGSGMAFDPDYQDEENGVGDILGLSTYVSGLSGGSWAVGSFYVNDGTLPKELVENVWHLEDHLAAPIKNINDVDDLLSFYDHINHEVAHKREEKTFEVQITDAWAVALIDHLMPGKYRSEGGNANVTWSDLTRVPRVREATLPWPIVIALEREANQPRDTFIATNSTIFEFTPTEFGSWRFAGSQPGAFTPMKYLGSKLENGKPIKDARDCVKGFDNAGFVMGTSASLFNMALVEMSEEGKESETLLKALAKAILGLVSDSMDDVATYPNPFYKWDTGADVIKDMEQITLVDGGEADENVPLEPFLQPARQVDAIIAFDNSADVNRWPNGKSLHATYEKAMNQQNMYGIPSMMPPVPSPEGFVNQGLNSRPTFFGCDNSSIPTIIYIPNYPYIYQSNADTMKLKYSKEEALGIVDNGRRALNLNGTVRNWPQCLTCALMDNAVMQEKDAARRKECQECFDRFCWDGTDDQAQPKDYNPKLGDPHPSMP</sequence>
<name>A0ACC2WFI5_9TREE</name>
<reference evidence="1" key="1">
    <citation type="submission" date="2023-04" db="EMBL/GenBank/DDBJ databases">
        <title>Draft Genome sequencing of Naganishia species isolated from polar environments using Oxford Nanopore Technology.</title>
        <authorList>
            <person name="Leo P."/>
            <person name="Venkateswaran K."/>
        </authorList>
    </citation>
    <scope>NUCLEOTIDE SEQUENCE</scope>
    <source>
        <strain evidence="1">MNA-CCFEE 5261</strain>
    </source>
</reference>